<sequence length="426" mass="46516">MTGSPDEALIVNGVPWFDTDGRPVNAHGACIVEEGGAYYLFGEYRSDDFNAFIGFSCYSSTDLVTWKFERIVLPQQPGGLLGPDRLGERVKVMRCPSTGRFMMYMHTDDRTHTDAWIGLASCDSIAGEYTFHGALPFEGAPLPGWDMGTFQDADGTGYLLLHEGDVFRLSDDYTHAEEKVVSGVAEGGESPAMLTHDGTYFLLFSNKTSWERNDNYYLSAPAITGPWTSRGLLAPAGSLTFNSQCTFVLDLRLDGAVVHLYMGDRWSFPRQGSAATYVWQPLTVDGDTLTLGSYLPSWSPRTGAPADLAGRAAPLAFRSNRAGNAAEAVFTGHRVAVVGDSDERGGYGRVEILDGERGQVLHSLLVDFYSKAPDHGLRYVSPPLPAGRKVVRVTATGTYPEWFDKARHRYGALDAFVTTTEVIDLG</sequence>
<dbReference type="Pfam" id="PF04616">
    <property type="entry name" value="Glyco_hydro_43"/>
    <property type="match status" value="1"/>
</dbReference>
<comment type="similarity">
    <text evidence="1 4">Belongs to the glycosyl hydrolase 43 family.</text>
</comment>
<reference evidence="5 6" key="1">
    <citation type="submission" date="2020-10" db="EMBL/GenBank/DDBJ databases">
        <title>Myceligenerans pegani sp. nov., an endophytic actinomycete isolated from Peganum harmala L. in Xinjiang, China.</title>
        <authorList>
            <person name="Xin L."/>
        </authorList>
    </citation>
    <scope>NUCLEOTIDE SEQUENCE [LARGE SCALE GENOMIC DNA]</scope>
    <source>
        <strain evidence="5 6">TRM65318</strain>
    </source>
</reference>
<dbReference type="Proteomes" id="UP000625527">
    <property type="component" value="Unassembled WGS sequence"/>
</dbReference>
<dbReference type="EMBL" id="JADAQT010000078">
    <property type="protein sequence ID" value="MBE1876088.1"/>
    <property type="molecule type" value="Genomic_DNA"/>
</dbReference>
<evidence type="ECO:0000256" key="1">
    <source>
        <dbReference type="ARBA" id="ARBA00009865"/>
    </source>
</evidence>
<keyword evidence="3 4" id="KW-0326">Glycosidase</keyword>
<dbReference type="InterPro" id="IPR006710">
    <property type="entry name" value="Glyco_hydro_43"/>
</dbReference>
<dbReference type="SUPFAM" id="SSF75005">
    <property type="entry name" value="Arabinanase/levansucrase/invertase"/>
    <property type="match status" value="1"/>
</dbReference>
<gene>
    <name evidence="5" type="ORF">IHE71_10255</name>
</gene>
<dbReference type="Gene3D" id="2.60.120.260">
    <property type="entry name" value="Galactose-binding domain-like"/>
    <property type="match status" value="1"/>
</dbReference>
<proteinExistence type="inferred from homology"/>
<evidence type="ECO:0000256" key="4">
    <source>
        <dbReference type="RuleBase" id="RU361187"/>
    </source>
</evidence>
<name>A0ABR9MXH0_9MICO</name>
<dbReference type="RefSeq" id="WP_192862653.1">
    <property type="nucleotide sequence ID" value="NZ_JADAQT010000078.1"/>
</dbReference>
<keyword evidence="2 4" id="KW-0378">Hydrolase</keyword>
<evidence type="ECO:0000313" key="6">
    <source>
        <dbReference type="Proteomes" id="UP000625527"/>
    </source>
</evidence>
<evidence type="ECO:0000256" key="3">
    <source>
        <dbReference type="ARBA" id="ARBA00023295"/>
    </source>
</evidence>
<comment type="caution">
    <text evidence="5">The sequence shown here is derived from an EMBL/GenBank/DDBJ whole genome shotgun (WGS) entry which is preliminary data.</text>
</comment>
<dbReference type="PANTHER" id="PTHR22925:SF3">
    <property type="entry name" value="GLYCOSYL HYDROLASE FAMILY PROTEIN 43"/>
    <property type="match status" value="1"/>
</dbReference>
<organism evidence="5 6">
    <name type="scientific">Myceligenerans pegani</name>
    <dbReference type="NCBI Taxonomy" id="2776917"/>
    <lineage>
        <taxon>Bacteria</taxon>
        <taxon>Bacillati</taxon>
        <taxon>Actinomycetota</taxon>
        <taxon>Actinomycetes</taxon>
        <taxon>Micrococcales</taxon>
        <taxon>Promicromonosporaceae</taxon>
        <taxon>Myceligenerans</taxon>
    </lineage>
</organism>
<evidence type="ECO:0000313" key="5">
    <source>
        <dbReference type="EMBL" id="MBE1876088.1"/>
    </source>
</evidence>
<dbReference type="CDD" id="cd18821">
    <property type="entry name" value="GH43_Pc3Gal43A-like"/>
    <property type="match status" value="1"/>
</dbReference>
<protein>
    <submittedName>
        <fullName evidence="5">Family 43 glycosylhydrolase</fullName>
    </submittedName>
</protein>
<dbReference type="Gene3D" id="2.115.10.20">
    <property type="entry name" value="Glycosyl hydrolase domain, family 43"/>
    <property type="match status" value="1"/>
</dbReference>
<accession>A0ABR9MXH0</accession>
<dbReference type="InterPro" id="IPR023296">
    <property type="entry name" value="Glyco_hydro_beta-prop_sf"/>
</dbReference>
<dbReference type="PANTHER" id="PTHR22925">
    <property type="entry name" value="GLYCOSYL HYDROLASE 43 FAMILY MEMBER"/>
    <property type="match status" value="1"/>
</dbReference>
<evidence type="ECO:0000256" key="2">
    <source>
        <dbReference type="ARBA" id="ARBA00022801"/>
    </source>
</evidence>
<keyword evidence="6" id="KW-1185">Reference proteome</keyword>